<dbReference type="VEuPathDB" id="FungiDB:KRP23_5150"/>
<dbReference type="PANTHER" id="PTHR35796">
    <property type="entry name" value="HYPOTHETICAL CYTOSOLIC PROTEIN"/>
    <property type="match status" value="1"/>
</dbReference>
<dbReference type="VEuPathDB" id="FungiDB:KRP22_5061"/>
<dbReference type="eggNOG" id="ENOG502SK5A">
    <property type="taxonomic scope" value="Eukaryota"/>
</dbReference>
<accession>H3GNM4</accession>
<dbReference type="EnsemblProtists" id="Phyra78217">
    <property type="protein sequence ID" value="Phyra78217"/>
    <property type="gene ID" value="Phyra78217"/>
</dbReference>
<dbReference type="HOGENOM" id="CLU_010683_0_0_1"/>
<evidence type="ECO:0000313" key="3">
    <source>
        <dbReference type="Proteomes" id="UP000005238"/>
    </source>
</evidence>
<dbReference type="PANTHER" id="PTHR35796:SF3">
    <property type="entry name" value="BHLH DOMAIN-CONTAINING PROTEIN"/>
    <property type="match status" value="1"/>
</dbReference>
<dbReference type="VEuPathDB" id="FungiDB:KRP22_5062"/>
<protein>
    <recommendedName>
        <fullName evidence="4">M96 mating-specific protein family</fullName>
    </recommendedName>
</protein>
<dbReference type="Proteomes" id="UP000005238">
    <property type="component" value="Unassembled WGS sequence"/>
</dbReference>
<organism evidence="2 3">
    <name type="scientific">Phytophthora ramorum</name>
    <name type="common">Sudden oak death agent</name>
    <dbReference type="NCBI Taxonomy" id="164328"/>
    <lineage>
        <taxon>Eukaryota</taxon>
        <taxon>Sar</taxon>
        <taxon>Stramenopiles</taxon>
        <taxon>Oomycota</taxon>
        <taxon>Peronosporomycetes</taxon>
        <taxon>Peronosporales</taxon>
        <taxon>Peronosporaceae</taxon>
        <taxon>Phytophthora</taxon>
    </lineage>
</organism>
<dbReference type="InParanoid" id="H3GNM4"/>
<evidence type="ECO:0000256" key="1">
    <source>
        <dbReference type="SAM" id="Coils"/>
    </source>
</evidence>
<dbReference type="VEuPathDB" id="FungiDB:KRP23_5151"/>
<keyword evidence="1" id="KW-0175">Coiled coil</keyword>
<evidence type="ECO:0008006" key="4">
    <source>
        <dbReference type="Google" id="ProtNLM"/>
    </source>
</evidence>
<reference evidence="2" key="2">
    <citation type="submission" date="2015-06" db="UniProtKB">
        <authorList>
            <consortium name="EnsemblProtists"/>
        </authorList>
    </citation>
    <scope>IDENTIFICATION</scope>
    <source>
        <strain evidence="2">Pr102</strain>
    </source>
</reference>
<proteinExistence type="predicted"/>
<reference evidence="3" key="1">
    <citation type="journal article" date="2006" name="Science">
        <title>Phytophthora genome sequences uncover evolutionary origins and mechanisms of pathogenesis.</title>
        <authorList>
            <person name="Tyler B.M."/>
            <person name="Tripathy S."/>
            <person name="Zhang X."/>
            <person name="Dehal P."/>
            <person name="Jiang R.H."/>
            <person name="Aerts A."/>
            <person name="Arredondo F.D."/>
            <person name="Baxter L."/>
            <person name="Bensasson D."/>
            <person name="Beynon J.L."/>
            <person name="Chapman J."/>
            <person name="Damasceno C.M."/>
            <person name="Dorrance A.E."/>
            <person name="Dou D."/>
            <person name="Dickerman A.W."/>
            <person name="Dubchak I.L."/>
            <person name="Garbelotto M."/>
            <person name="Gijzen M."/>
            <person name="Gordon S.G."/>
            <person name="Govers F."/>
            <person name="Grunwald N.J."/>
            <person name="Huang W."/>
            <person name="Ivors K.L."/>
            <person name="Jones R.W."/>
            <person name="Kamoun S."/>
            <person name="Krampis K."/>
            <person name="Lamour K.H."/>
            <person name="Lee M.K."/>
            <person name="McDonald W.H."/>
            <person name="Medina M."/>
            <person name="Meijer H.J."/>
            <person name="Nordberg E.K."/>
            <person name="Maclean D.J."/>
            <person name="Ospina-Giraldo M.D."/>
            <person name="Morris P.F."/>
            <person name="Phuntumart V."/>
            <person name="Putnam N.H."/>
            <person name="Rash S."/>
            <person name="Rose J.K."/>
            <person name="Sakihama Y."/>
            <person name="Salamov A.A."/>
            <person name="Savidor A."/>
            <person name="Scheuring C.F."/>
            <person name="Smith B.M."/>
            <person name="Sobral B.W."/>
            <person name="Terry A."/>
            <person name="Torto-Alalibo T.A."/>
            <person name="Win J."/>
            <person name="Xu Z."/>
            <person name="Zhang H."/>
            <person name="Grigoriev I.V."/>
            <person name="Rokhsar D.S."/>
            <person name="Boore J.L."/>
        </authorList>
    </citation>
    <scope>NUCLEOTIDE SEQUENCE [LARGE SCALE GENOMIC DNA]</scope>
    <source>
        <strain evidence="3">Pr102</strain>
    </source>
</reference>
<evidence type="ECO:0000313" key="2">
    <source>
        <dbReference type="EnsemblProtists" id="Phyra78217"/>
    </source>
</evidence>
<feature type="coiled-coil region" evidence="1">
    <location>
        <begin position="45"/>
        <end position="105"/>
    </location>
</feature>
<dbReference type="STRING" id="164328.H3GNM4"/>
<keyword evidence="3" id="KW-1185">Reference proteome</keyword>
<sequence>MAFLLEDEDQSIVEAALSFVDEFAATPAAFPDTVPSIAESGNTAVEDELARREKLNERKKMLRTAGVYGNSNHVRNNRRIEIAYLREQLEKLQLERDALQKLRGRTGVRTASVKRHSSVHVPSAESIASLSTVWESIAESQRRRRKKTECENIRLKMVLEHQQKVADNLKNLIQKRASQLGAECSFFTDADYKNHHVLDLRGDVGEFQGLFRHVDNAYQELNAVFATNGLANMVVTRSDVQVRDGAGGRYVELFFNKVLPFKLQDATQATWEHFRGSDKHMGNGSVYEKTAKDVNVPFTILEAFTKEMHSNSARADANMKQVVRRYVEPEREVVVAVVSVTPAQVRNKLLNGLRYQVRSYAVTKRSAASTPEHEVSQLQCCSLISFDEEMEAKLGSDAIRALTNFLITSQTSQAAVLASMAFFEDEDDRAFQAALSFVDECALDEEEVEGAAVLRTAALTQREDEWAALTCGSKPSVNVTGVETSFGVEGSYEMASTVSSNDHRLGSSSRDKLRRRSEINERKKLLRKAGIYGDANWMSKDSRLEIAYLHERIEKLQLDLQVLQTRKGRQPAAIQIAAQEQTADESALQLPRVWEEISCRQQRRLKQAERENLRLKLAVQRQQAVANCMTNVVRKRASHLTTDCSSFTAFSDQHTVRVLSSRGGGAGDFPLLFRHLETARREVDAVFASNGLANMVLTPSDVHIREGVDGKYLEAFSNKVLPFGLRAATEATWDHFEGSEKHRGNGNIYEKTAKNLDDPYTIIEEFTKEMHSKNARADIKVQQLVRRYVEPDRDIVIWVSRAEPAEIKHKMLRGLTYHLRGYAMTKRSPASTPEHEVSQLQCVSLISLEPEAEAMYGPETVRAVTNFLIVTAAQKMQAHQDRIENALVDKALRRQRGLATQSNVAVPTTS</sequence>
<dbReference type="EMBL" id="DS566027">
    <property type="status" value="NOT_ANNOTATED_CDS"/>
    <property type="molecule type" value="Genomic_DNA"/>
</dbReference>
<dbReference type="AlphaFoldDB" id="H3GNM4"/>
<name>H3GNM4_PHYRM</name>